<evidence type="ECO:0000313" key="1">
    <source>
        <dbReference type="EMBL" id="KIL65077.1"/>
    </source>
</evidence>
<dbReference type="AlphaFoldDB" id="A0A0C2WTN2"/>
<feature type="non-terminal residue" evidence="1">
    <location>
        <position position="306"/>
    </location>
</feature>
<evidence type="ECO:0000313" key="2">
    <source>
        <dbReference type="Proteomes" id="UP000054549"/>
    </source>
</evidence>
<reference evidence="1 2" key="1">
    <citation type="submission" date="2014-04" db="EMBL/GenBank/DDBJ databases">
        <title>Evolutionary Origins and Diversification of the Mycorrhizal Mutualists.</title>
        <authorList>
            <consortium name="DOE Joint Genome Institute"/>
            <consortium name="Mycorrhizal Genomics Consortium"/>
            <person name="Kohler A."/>
            <person name="Kuo A."/>
            <person name="Nagy L.G."/>
            <person name="Floudas D."/>
            <person name="Copeland A."/>
            <person name="Barry K.W."/>
            <person name="Cichocki N."/>
            <person name="Veneault-Fourrey C."/>
            <person name="LaButti K."/>
            <person name="Lindquist E.A."/>
            <person name="Lipzen A."/>
            <person name="Lundell T."/>
            <person name="Morin E."/>
            <person name="Murat C."/>
            <person name="Riley R."/>
            <person name="Ohm R."/>
            <person name="Sun H."/>
            <person name="Tunlid A."/>
            <person name="Henrissat B."/>
            <person name="Grigoriev I.V."/>
            <person name="Hibbett D.S."/>
            <person name="Martin F."/>
        </authorList>
    </citation>
    <scope>NUCLEOTIDE SEQUENCE [LARGE SCALE GENOMIC DNA]</scope>
    <source>
        <strain evidence="1 2">Koide BX008</strain>
    </source>
</reference>
<accession>A0A0C2WTN2</accession>
<gene>
    <name evidence="1" type="ORF">M378DRAFT_162321</name>
</gene>
<keyword evidence="2" id="KW-1185">Reference proteome</keyword>
<name>A0A0C2WTN2_AMAMK</name>
<dbReference type="HOGENOM" id="CLU_058167_0_0_1"/>
<dbReference type="Proteomes" id="UP000054549">
    <property type="component" value="Unassembled WGS sequence"/>
</dbReference>
<protein>
    <submittedName>
        <fullName evidence="1">Uncharacterized protein</fullName>
    </submittedName>
</protein>
<organism evidence="1 2">
    <name type="scientific">Amanita muscaria (strain Koide BX008)</name>
    <dbReference type="NCBI Taxonomy" id="946122"/>
    <lineage>
        <taxon>Eukaryota</taxon>
        <taxon>Fungi</taxon>
        <taxon>Dikarya</taxon>
        <taxon>Basidiomycota</taxon>
        <taxon>Agaricomycotina</taxon>
        <taxon>Agaricomycetes</taxon>
        <taxon>Agaricomycetidae</taxon>
        <taxon>Agaricales</taxon>
        <taxon>Pluteineae</taxon>
        <taxon>Amanitaceae</taxon>
        <taxon>Amanita</taxon>
    </lineage>
</organism>
<proteinExistence type="predicted"/>
<dbReference type="PANTHER" id="PTHR33129:SF1">
    <property type="entry name" value="ATP-BINDING PROTEIN"/>
    <property type="match status" value="1"/>
</dbReference>
<dbReference type="InParanoid" id="A0A0C2WTN2"/>
<dbReference type="EMBL" id="KN818244">
    <property type="protein sequence ID" value="KIL65077.1"/>
    <property type="molecule type" value="Genomic_DNA"/>
</dbReference>
<dbReference type="PANTHER" id="PTHR33129">
    <property type="entry name" value="PROTEIN KINASE DOMAIN-CONTAINING PROTEIN-RELATED"/>
    <property type="match status" value="1"/>
</dbReference>
<dbReference type="OrthoDB" id="2882720at2759"/>
<dbReference type="InterPro" id="IPR052980">
    <property type="entry name" value="Crinkler_effector"/>
</dbReference>
<sequence length="306" mass="34065">MDGLVFIIGKTVRPLGASGVSDDADDVLALVDADDTIYRRWLTQRVGDLHGMFMMKPWSREELVVASLFLQSNDITLKRLQEASCICGNIPRECFAAAVSPLHLSSAKDRIRHAIVQTDNLSRTIINMKVGGETVIHRAFQICPLSEGRLWNNCLVEPVSDWAFSEMMDVLDKRRAGSAYEFYLCRNGAALAGRAFENHLHEFLKTSSRTFTIESLDDRSATLEIRFTSDTKRFGDMKCFSGHLALSVKSETSCYLQPLSPVFPSFDSFLYQPGISQSGFSRLIALQATTAANHAIKIKGLEDVQT</sequence>